<dbReference type="AlphaFoldDB" id="D3AH15"/>
<name>D3AH15_9FIRM</name>
<dbReference type="HOGENOM" id="CLU_3026138_0_0_9"/>
<comment type="caution">
    <text evidence="1">The sequence shown here is derived from an EMBL/GenBank/DDBJ whole genome shotgun (WGS) entry which is preliminary data.</text>
</comment>
<proteinExistence type="predicted"/>
<gene>
    <name evidence="1" type="ORF">CLOSTHATH_02901</name>
</gene>
<evidence type="ECO:0000313" key="2">
    <source>
        <dbReference type="Proteomes" id="UP000004968"/>
    </source>
</evidence>
<accession>D3AH15</accession>
<protein>
    <submittedName>
        <fullName evidence="1">Uncharacterized protein</fullName>
    </submittedName>
</protein>
<dbReference type="EMBL" id="ACIO01000230">
    <property type="protein sequence ID" value="EFC98888.1"/>
    <property type="molecule type" value="Genomic_DNA"/>
</dbReference>
<reference evidence="1 2" key="1">
    <citation type="submission" date="2010-01" db="EMBL/GenBank/DDBJ databases">
        <authorList>
            <person name="Weinstock G."/>
            <person name="Sodergren E."/>
            <person name="Clifton S."/>
            <person name="Fulton L."/>
            <person name="Fulton B."/>
            <person name="Courtney L."/>
            <person name="Fronick C."/>
            <person name="Harrison M."/>
            <person name="Strong C."/>
            <person name="Farmer C."/>
            <person name="Delahaunty K."/>
            <person name="Markovic C."/>
            <person name="Hall O."/>
            <person name="Minx P."/>
            <person name="Tomlinson C."/>
            <person name="Mitreva M."/>
            <person name="Nelson J."/>
            <person name="Hou S."/>
            <person name="Wollam A."/>
            <person name="Pepin K.H."/>
            <person name="Johnson M."/>
            <person name="Bhonagiri V."/>
            <person name="Nash W.E."/>
            <person name="Warren W."/>
            <person name="Chinwalla A."/>
            <person name="Mardis E.R."/>
            <person name="Wilson R.K."/>
        </authorList>
    </citation>
    <scope>NUCLEOTIDE SEQUENCE [LARGE SCALE GENOMIC DNA]</scope>
    <source>
        <strain evidence="1 2">DSM 13479</strain>
    </source>
</reference>
<sequence>MSVIFISLPASLSVSLFLFVYKNSIPYINHIFTIPHVFPSVNTENLFFRISLSIM</sequence>
<evidence type="ECO:0000313" key="1">
    <source>
        <dbReference type="EMBL" id="EFC98888.1"/>
    </source>
</evidence>
<dbReference type="Proteomes" id="UP000004968">
    <property type="component" value="Unassembled WGS sequence"/>
</dbReference>
<organism evidence="1 2">
    <name type="scientific">Hungatella hathewayi DSM 13479</name>
    <dbReference type="NCBI Taxonomy" id="566550"/>
    <lineage>
        <taxon>Bacteria</taxon>
        <taxon>Bacillati</taxon>
        <taxon>Bacillota</taxon>
        <taxon>Clostridia</taxon>
        <taxon>Lachnospirales</taxon>
        <taxon>Lachnospiraceae</taxon>
        <taxon>Hungatella</taxon>
    </lineage>
</organism>